<dbReference type="GO" id="GO:0015833">
    <property type="term" value="P:peptide transport"/>
    <property type="evidence" value="ECO:0007669"/>
    <property type="project" value="TreeGrafter"/>
</dbReference>
<dbReference type="AlphaFoldDB" id="A0A975GGA3"/>
<dbReference type="PANTHER" id="PTHR30290">
    <property type="entry name" value="PERIPLASMIC BINDING COMPONENT OF ABC TRANSPORTER"/>
    <property type="match status" value="1"/>
</dbReference>
<evidence type="ECO:0000259" key="4">
    <source>
        <dbReference type="Pfam" id="PF00496"/>
    </source>
</evidence>
<reference evidence="5" key="1">
    <citation type="journal article" date="2021" name="Microb. Physiol.">
        <title>Proteogenomic Insights into the Physiology of Marine, Sulfate-Reducing, Filamentous Desulfonema limicola and Desulfonema magnum.</title>
        <authorList>
            <person name="Schnaars V."/>
            <person name="Wohlbrand L."/>
            <person name="Scheve S."/>
            <person name="Hinrichs C."/>
            <person name="Reinhardt R."/>
            <person name="Rabus R."/>
        </authorList>
    </citation>
    <scope>NUCLEOTIDE SEQUENCE</scope>
    <source>
        <strain evidence="5">5ac10</strain>
    </source>
</reference>
<dbReference type="Gene3D" id="3.10.105.10">
    <property type="entry name" value="Dipeptide-binding Protein, Domain 3"/>
    <property type="match status" value="1"/>
</dbReference>
<dbReference type="Proteomes" id="UP000663720">
    <property type="component" value="Chromosome"/>
</dbReference>
<feature type="domain" description="Solute-binding protein family 5" evidence="4">
    <location>
        <begin position="124"/>
        <end position="486"/>
    </location>
</feature>
<sequence length="577" mass="65641">MPVPSYYYYLPGCNLFIPKLCKAAQNYDFEKINKGENKMNKKMLCLVTIFMLIAAGNSGFTLSECAAAGNETILNEPKHGGELVIGMVNFPAHLNPAIHSGNYTGMPGNQLFASPLRYDDKWNPRPYLAEKWEVSQDGLSVTLNLVKDAVFHDGKPVTSEDIAFSVMTVKNNHPFNTMFAPVEKVETPDPHTAVICLSRPHPAILLAMSSSLLPVLPKHIYGDGRDIRTHPANMAPIGSGPFKFVEFIPGQHILLERSDKFFIKDRPFLDKIRYKMFKIFDHLALAGGEVHIIPFYDNPFSTQLFENEKNLVSTTKGYEAIGPLYWFAFNIRKKPFDDIRVRQAIAYCIDRKFIAEKLFGKKITEATGPIVPDSPFYSADVKQYEVDVKKANDLLDQAGYHRDKTGKRFKAVMDFLPANPEMFITLMEYVRDDVMRKIGVDLVIRETEHFPQWAEIVSNGNFELTYDTVFNWGDPVIGVHRTYDCNNIRKGVIWSNTQGYCNPKVNELMEAAAQEMNFEKRKALYAEFQKIVVHDLPILFLTKVPYVTLHNKNLAGLNDSIWGLLSPLDQVYWKEKP</sequence>
<accession>A0A975GGA3</accession>
<dbReference type="SUPFAM" id="SSF53850">
    <property type="entry name" value="Periplasmic binding protein-like II"/>
    <property type="match status" value="1"/>
</dbReference>
<keyword evidence="6" id="KW-1185">Reference proteome</keyword>
<dbReference type="PANTHER" id="PTHR30290:SF9">
    <property type="entry name" value="OLIGOPEPTIDE-BINDING PROTEIN APPA"/>
    <property type="match status" value="1"/>
</dbReference>
<dbReference type="CDD" id="cd08517">
    <property type="entry name" value="PBP2_NikA_DppA_OppA_like_13"/>
    <property type="match status" value="1"/>
</dbReference>
<protein>
    <submittedName>
        <fullName evidence="5">ABC-type dipeptide transport system, periplasmic component</fullName>
    </submittedName>
</protein>
<dbReference type="InterPro" id="IPR030678">
    <property type="entry name" value="Peptide/Ni-bd"/>
</dbReference>
<dbReference type="Gene3D" id="3.40.190.10">
    <property type="entry name" value="Periplasmic binding protein-like II"/>
    <property type="match status" value="1"/>
</dbReference>
<gene>
    <name evidence="5" type="ORF">dnl_23670</name>
</gene>
<evidence type="ECO:0000313" key="6">
    <source>
        <dbReference type="Proteomes" id="UP000663720"/>
    </source>
</evidence>
<dbReference type="InterPro" id="IPR039424">
    <property type="entry name" value="SBP_5"/>
</dbReference>
<keyword evidence="3" id="KW-0732">Signal</keyword>
<dbReference type="InterPro" id="IPR000914">
    <property type="entry name" value="SBP_5_dom"/>
</dbReference>
<evidence type="ECO:0000256" key="3">
    <source>
        <dbReference type="ARBA" id="ARBA00022729"/>
    </source>
</evidence>
<dbReference type="GO" id="GO:0043190">
    <property type="term" value="C:ATP-binding cassette (ABC) transporter complex"/>
    <property type="evidence" value="ECO:0007669"/>
    <property type="project" value="InterPro"/>
</dbReference>
<dbReference type="EMBL" id="CP061799">
    <property type="protein sequence ID" value="QTA80081.1"/>
    <property type="molecule type" value="Genomic_DNA"/>
</dbReference>
<organism evidence="5 6">
    <name type="scientific">Desulfonema limicola</name>
    <dbReference type="NCBI Taxonomy" id="45656"/>
    <lineage>
        <taxon>Bacteria</taxon>
        <taxon>Pseudomonadati</taxon>
        <taxon>Thermodesulfobacteriota</taxon>
        <taxon>Desulfobacteria</taxon>
        <taxon>Desulfobacterales</taxon>
        <taxon>Desulfococcaceae</taxon>
        <taxon>Desulfonema</taxon>
    </lineage>
</organism>
<proteinExistence type="inferred from homology"/>
<dbReference type="GO" id="GO:0030288">
    <property type="term" value="C:outer membrane-bounded periplasmic space"/>
    <property type="evidence" value="ECO:0007669"/>
    <property type="project" value="UniProtKB-ARBA"/>
</dbReference>
<keyword evidence="2" id="KW-0813">Transport</keyword>
<name>A0A975GGA3_9BACT</name>
<evidence type="ECO:0000256" key="1">
    <source>
        <dbReference type="ARBA" id="ARBA00005695"/>
    </source>
</evidence>
<dbReference type="Pfam" id="PF00496">
    <property type="entry name" value="SBP_bac_5"/>
    <property type="match status" value="1"/>
</dbReference>
<comment type="similarity">
    <text evidence="1">Belongs to the bacterial solute-binding protein 5 family.</text>
</comment>
<evidence type="ECO:0000256" key="2">
    <source>
        <dbReference type="ARBA" id="ARBA00022448"/>
    </source>
</evidence>
<dbReference type="KEGG" id="dli:dnl_23670"/>
<dbReference type="GO" id="GO:1904680">
    <property type="term" value="F:peptide transmembrane transporter activity"/>
    <property type="evidence" value="ECO:0007669"/>
    <property type="project" value="TreeGrafter"/>
</dbReference>
<dbReference type="PIRSF" id="PIRSF002741">
    <property type="entry name" value="MppA"/>
    <property type="match status" value="1"/>
</dbReference>
<evidence type="ECO:0000313" key="5">
    <source>
        <dbReference type="EMBL" id="QTA80081.1"/>
    </source>
</evidence>